<dbReference type="Proteomes" id="UP000727490">
    <property type="component" value="Unassembled WGS sequence"/>
</dbReference>
<evidence type="ECO:0008006" key="4">
    <source>
        <dbReference type="Google" id="ProtNLM"/>
    </source>
</evidence>
<keyword evidence="1" id="KW-0472">Membrane</keyword>
<reference evidence="2 3" key="1">
    <citation type="journal article" date="2020" name="Syst. Appl. Microbiol.">
        <title>Arthrospiribacter ruber gen. nov., sp. nov., a novel bacterium isolated from Arthrospira cultures.</title>
        <authorList>
            <person name="Waleron M."/>
            <person name="Misztak A."/>
            <person name="Waleron M.M."/>
            <person name="Furmaniak M."/>
            <person name="Mrozik A."/>
            <person name="Waleron K."/>
        </authorList>
    </citation>
    <scope>NUCLEOTIDE SEQUENCE [LARGE SCALE GENOMIC DNA]</scope>
    <source>
        <strain evidence="2 3">DPMB0001</strain>
    </source>
</reference>
<keyword evidence="1" id="KW-1133">Transmembrane helix</keyword>
<protein>
    <recommendedName>
        <fullName evidence="4">DUF3325 domain-containing protein</fullName>
    </recommendedName>
</protein>
<comment type="caution">
    <text evidence="2">The sequence shown here is derived from an EMBL/GenBank/DDBJ whole genome shotgun (WGS) entry which is preliminary data.</text>
</comment>
<name>A0A951IVT1_9BACT</name>
<gene>
    <name evidence="2" type="ORF">EGN73_04055</name>
</gene>
<keyword evidence="3" id="KW-1185">Reference proteome</keyword>
<accession>A0A951IVT1</accession>
<keyword evidence="1" id="KW-0812">Transmembrane</keyword>
<feature type="transmembrane region" description="Helical" evidence="1">
    <location>
        <begin position="36"/>
        <end position="56"/>
    </location>
</feature>
<evidence type="ECO:0000313" key="3">
    <source>
        <dbReference type="Proteomes" id="UP000727490"/>
    </source>
</evidence>
<dbReference type="RefSeq" id="WP_219287194.1">
    <property type="nucleotide sequence ID" value="NZ_RPHB01000002.1"/>
</dbReference>
<proteinExistence type="predicted"/>
<evidence type="ECO:0000313" key="2">
    <source>
        <dbReference type="EMBL" id="MBW3466982.1"/>
    </source>
</evidence>
<dbReference type="EMBL" id="RPHB01000002">
    <property type="protein sequence ID" value="MBW3466982.1"/>
    <property type="molecule type" value="Genomic_DNA"/>
</dbReference>
<feature type="transmembrane region" description="Helical" evidence="1">
    <location>
        <begin position="90"/>
        <end position="108"/>
    </location>
</feature>
<dbReference type="AlphaFoldDB" id="A0A951IVT1"/>
<evidence type="ECO:0000256" key="1">
    <source>
        <dbReference type="SAM" id="Phobius"/>
    </source>
</evidence>
<organism evidence="2 3">
    <name type="scientific">Arthrospiribacter ruber</name>
    <dbReference type="NCBI Taxonomy" id="2487934"/>
    <lineage>
        <taxon>Bacteria</taxon>
        <taxon>Pseudomonadati</taxon>
        <taxon>Bacteroidota</taxon>
        <taxon>Cytophagia</taxon>
        <taxon>Cytophagales</taxon>
        <taxon>Cyclobacteriaceae</taxon>
        <taxon>Arthrospiribacter</taxon>
    </lineage>
</organism>
<sequence>MYTIVIGFTTVGFILNYLSSRRVILSSHTVLRTWAYANASTSKVLGLASLTLGLILHIMQLGFGSGIFSFLVILMTAGSLVVLLYPLNIFNFRVLLLLFAISLILELFI</sequence>
<feature type="transmembrane region" description="Helical" evidence="1">
    <location>
        <begin position="63"/>
        <end position="84"/>
    </location>
</feature>